<protein>
    <submittedName>
        <fullName evidence="7">D-3-phosphoglycerate dehydrogenase</fullName>
        <ecNumber evidence="7">1.1.1.95</ecNumber>
    </submittedName>
</protein>
<dbReference type="GO" id="GO:0004617">
    <property type="term" value="F:phosphoglycerate dehydrogenase activity"/>
    <property type="evidence" value="ECO:0007669"/>
    <property type="project" value="UniProtKB-EC"/>
</dbReference>
<evidence type="ECO:0000313" key="8">
    <source>
        <dbReference type="Proteomes" id="UP001228504"/>
    </source>
</evidence>
<evidence type="ECO:0000256" key="4">
    <source>
        <dbReference type="RuleBase" id="RU003719"/>
    </source>
</evidence>
<evidence type="ECO:0000256" key="3">
    <source>
        <dbReference type="ARBA" id="ARBA00023027"/>
    </source>
</evidence>
<dbReference type="PANTHER" id="PTHR43761">
    <property type="entry name" value="D-ISOMER SPECIFIC 2-HYDROXYACID DEHYDROGENASE FAMILY PROTEIN (AFU_ORTHOLOGUE AFUA_1G13630)"/>
    <property type="match status" value="1"/>
</dbReference>
<dbReference type="Proteomes" id="UP001228504">
    <property type="component" value="Unassembled WGS sequence"/>
</dbReference>
<evidence type="ECO:0000256" key="2">
    <source>
        <dbReference type="ARBA" id="ARBA00023002"/>
    </source>
</evidence>
<keyword evidence="3" id="KW-0520">NAD</keyword>
<dbReference type="SUPFAM" id="SSF51735">
    <property type="entry name" value="NAD(P)-binding Rossmann-fold domains"/>
    <property type="match status" value="1"/>
</dbReference>
<feature type="domain" description="D-isomer specific 2-hydroxyacid dehydrogenase catalytic" evidence="5">
    <location>
        <begin position="22"/>
        <end position="300"/>
    </location>
</feature>
<name>A0ABT9UVJ5_9FIRM</name>
<keyword evidence="8" id="KW-1185">Reference proteome</keyword>
<comment type="similarity">
    <text evidence="1 4">Belongs to the D-isomer specific 2-hydroxyacid dehydrogenase family.</text>
</comment>
<dbReference type="InterPro" id="IPR006139">
    <property type="entry name" value="D-isomer_2_OHA_DH_cat_dom"/>
</dbReference>
<feature type="domain" description="D-isomer specific 2-hydroxyacid dehydrogenase NAD-binding" evidence="6">
    <location>
        <begin position="108"/>
        <end position="278"/>
    </location>
</feature>
<reference evidence="7 8" key="1">
    <citation type="submission" date="2023-07" db="EMBL/GenBank/DDBJ databases">
        <title>Genomic Encyclopedia of Type Strains, Phase IV (KMG-IV): sequencing the most valuable type-strain genomes for metagenomic binning, comparative biology and taxonomic classification.</title>
        <authorList>
            <person name="Goeker M."/>
        </authorList>
    </citation>
    <scope>NUCLEOTIDE SEQUENCE [LARGE SCALE GENOMIC DNA]</scope>
    <source>
        <strain evidence="7 8">DSM 20694</strain>
    </source>
</reference>
<dbReference type="EMBL" id="JAUSUF010000008">
    <property type="protein sequence ID" value="MDQ0150345.1"/>
    <property type="molecule type" value="Genomic_DNA"/>
</dbReference>
<comment type="caution">
    <text evidence="7">The sequence shown here is derived from an EMBL/GenBank/DDBJ whole genome shotgun (WGS) entry which is preliminary data.</text>
</comment>
<keyword evidence="2 4" id="KW-0560">Oxidoreductase</keyword>
<evidence type="ECO:0000256" key="1">
    <source>
        <dbReference type="ARBA" id="ARBA00005854"/>
    </source>
</evidence>
<dbReference type="InterPro" id="IPR006140">
    <property type="entry name" value="D-isomer_DH_NAD-bd"/>
</dbReference>
<dbReference type="InterPro" id="IPR050418">
    <property type="entry name" value="D-iso_2-hydroxyacid_DH_PdxB"/>
</dbReference>
<dbReference type="Pfam" id="PF00389">
    <property type="entry name" value="2-Hacid_dh"/>
    <property type="match status" value="1"/>
</dbReference>
<dbReference type="RefSeq" id="WP_307486977.1">
    <property type="nucleotide sequence ID" value="NZ_JAUSUF010000008.1"/>
</dbReference>
<gene>
    <name evidence="7" type="ORF">J2S18_002288</name>
</gene>
<dbReference type="EC" id="1.1.1.95" evidence="7"/>
<dbReference type="Gene3D" id="3.40.50.720">
    <property type="entry name" value="NAD(P)-binding Rossmann-like Domain"/>
    <property type="match status" value="2"/>
</dbReference>
<dbReference type="PANTHER" id="PTHR43761:SF1">
    <property type="entry name" value="D-ISOMER SPECIFIC 2-HYDROXYACID DEHYDROGENASE CATALYTIC DOMAIN-CONTAINING PROTEIN-RELATED"/>
    <property type="match status" value="1"/>
</dbReference>
<organism evidence="7 8">
    <name type="scientific">Eubacterium multiforme</name>
    <dbReference type="NCBI Taxonomy" id="83339"/>
    <lineage>
        <taxon>Bacteria</taxon>
        <taxon>Bacillati</taxon>
        <taxon>Bacillota</taxon>
        <taxon>Clostridia</taxon>
        <taxon>Eubacteriales</taxon>
        <taxon>Eubacteriaceae</taxon>
        <taxon>Eubacterium</taxon>
    </lineage>
</organism>
<evidence type="ECO:0000313" key="7">
    <source>
        <dbReference type="EMBL" id="MDQ0150345.1"/>
    </source>
</evidence>
<dbReference type="CDD" id="cd05303">
    <property type="entry name" value="PGDH_2"/>
    <property type="match status" value="1"/>
</dbReference>
<evidence type="ECO:0000259" key="6">
    <source>
        <dbReference type="Pfam" id="PF02826"/>
    </source>
</evidence>
<dbReference type="Pfam" id="PF02826">
    <property type="entry name" value="2-Hacid_dh_C"/>
    <property type="match status" value="1"/>
</dbReference>
<dbReference type="PROSITE" id="PS00671">
    <property type="entry name" value="D_2_HYDROXYACID_DH_3"/>
    <property type="match status" value="1"/>
</dbReference>
<dbReference type="InterPro" id="IPR036291">
    <property type="entry name" value="NAD(P)-bd_dom_sf"/>
</dbReference>
<proteinExistence type="inferred from homology"/>
<accession>A0ABT9UVJ5</accession>
<dbReference type="InterPro" id="IPR029752">
    <property type="entry name" value="D-isomer_DH_CS1"/>
</dbReference>
<evidence type="ECO:0000259" key="5">
    <source>
        <dbReference type="Pfam" id="PF00389"/>
    </source>
</evidence>
<dbReference type="InterPro" id="IPR029753">
    <property type="entry name" value="D-isomer_DH_CS"/>
</dbReference>
<dbReference type="PROSITE" id="PS00065">
    <property type="entry name" value="D_2_HYDROXYACID_DH_1"/>
    <property type="match status" value="1"/>
</dbReference>
<dbReference type="SUPFAM" id="SSF52283">
    <property type="entry name" value="Formate/glycerate dehydrogenase catalytic domain-like"/>
    <property type="match status" value="1"/>
</dbReference>
<sequence length="302" mass="33671">MYKILANDGISDNMIFKFKALGIEVVNVHYSEDELEKVLKEFDVLIVRSKTKVTKEILDKVANSRLKLIIRAGVGLDNIEVDYGKSLGIEIKNTPNASTDSVAELVIGHIFSLARFIGISNVTMREGKWNKKTYKGIEISGKTIGIIGMGRIGQSVAKKAEALGMKVVYYTIEGKHNDLDYDFLSFEDLLKTSDFISIHVPYDKNKGPLIGKTEFKLMKDGIYIINCSRGKVIDEKALVESLNNHKVAGAGLDVFEEEPTNNKELLNHENVSVTPHIGASTIEAQNKIEEEVFSIVKKFFNL</sequence>